<keyword evidence="2" id="KW-1185">Reference proteome</keyword>
<sequence>MKEVYENLPNRLVAQYPELPFENHCYLRIALDWLFKAKWDTKINRPAYKHLTNQQKLQLRQLLRSYLSNKKLLLAHHKASLTYRKSWKKQLTLPL</sequence>
<evidence type="ECO:0000313" key="2">
    <source>
        <dbReference type="Proteomes" id="UP000191680"/>
    </source>
</evidence>
<gene>
    <name evidence="1" type="ORF">BUL40_00840</name>
</gene>
<proteinExistence type="predicted"/>
<accession>A0A1V6LWK6</accession>
<dbReference type="EMBL" id="MTBC01000001">
    <property type="protein sequence ID" value="OQD44529.1"/>
    <property type="molecule type" value="Genomic_DNA"/>
</dbReference>
<organism evidence="1 2">
    <name type="scientific">Croceivirga radicis</name>
    <dbReference type="NCBI Taxonomy" id="1929488"/>
    <lineage>
        <taxon>Bacteria</taxon>
        <taxon>Pseudomonadati</taxon>
        <taxon>Bacteroidota</taxon>
        <taxon>Flavobacteriia</taxon>
        <taxon>Flavobacteriales</taxon>
        <taxon>Flavobacteriaceae</taxon>
        <taxon>Croceivirga</taxon>
    </lineage>
</organism>
<evidence type="ECO:0000313" key="1">
    <source>
        <dbReference type="EMBL" id="OQD44529.1"/>
    </source>
</evidence>
<protein>
    <submittedName>
        <fullName evidence="1">Uncharacterized protein</fullName>
    </submittedName>
</protein>
<dbReference type="OrthoDB" id="281270at2"/>
<comment type="caution">
    <text evidence="1">The sequence shown here is derived from an EMBL/GenBank/DDBJ whole genome shotgun (WGS) entry which is preliminary data.</text>
</comment>
<name>A0A1V6LWK6_9FLAO</name>
<dbReference type="AlphaFoldDB" id="A0A1V6LWK6"/>
<reference evidence="1 2" key="1">
    <citation type="submission" date="2016-12" db="EMBL/GenBank/DDBJ databases">
        <authorList>
            <person name="Song W.-J."/>
            <person name="Kurnit D.M."/>
        </authorList>
    </citation>
    <scope>NUCLEOTIDE SEQUENCE [LARGE SCALE GENOMIC DNA]</scope>
    <source>
        <strain evidence="1 2">HSG9</strain>
    </source>
</reference>
<dbReference type="Proteomes" id="UP000191680">
    <property type="component" value="Unassembled WGS sequence"/>
</dbReference>